<sequence length="159" mass="17587">MSKPPDFFAALTVGSALLLEWLAPLNLLPDRAFLSPVVPIGTGIAVAGLGLEILAARVLVGAGTTARPFREPSKLVTNGIFLISRNPFYIGMILLISGTMVAFSLDWVVLTIPVFWFALDRMVVPIKEQQLLEAFGSRYQAYAQKTPRWLFRRSTVRPR</sequence>
<gene>
    <name evidence="6" type="ORF">PSQ90_00530</name>
</gene>
<keyword evidence="2 5" id="KW-0812">Transmembrane</keyword>
<dbReference type="Proteomes" id="UP001222118">
    <property type="component" value="Chromosome"/>
</dbReference>
<dbReference type="EMBL" id="CP118247">
    <property type="protein sequence ID" value="WDR05988.1"/>
    <property type="molecule type" value="Genomic_DNA"/>
</dbReference>
<accession>A0ABY7YX83</accession>
<dbReference type="InterPro" id="IPR007318">
    <property type="entry name" value="Phopholipid_MeTrfase"/>
</dbReference>
<dbReference type="Gene3D" id="1.20.120.1630">
    <property type="match status" value="1"/>
</dbReference>
<evidence type="ECO:0000256" key="1">
    <source>
        <dbReference type="ARBA" id="ARBA00004127"/>
    </source>
</evidence>
<organism evidence="6 7">
    <name type="scientific">Devosia rhodophyticola</name>
    <dbReference type="NCBI Taxonomy" id="3026423"/>
    <lineage>
        <taxon>Bacteria</taxon>
        <taxon>Pseudomonadati</taxon>
        <taxon>Pseudomonadota</taxon>
        <taxon>Alphaproteobacteria</taxon>
        <taxon>Hyphomicrobiales</taxon>
        <taxon>Devosiaceae</taxon>
        <taxon>Devosia</taxon>
    </lineage>
</organism>
<reference evidence="6 7" key="1">
    <citation type="submission" date="2023-02" db="EMBL/GenBank/DDBJ databases">
        <title>Devosia chondri sp. nov., isolated from the phycosphere of marine algae.</title>
        <authorList>
            <person name="Kim J.M."/>
            <person name="Lee J.K."/>
            <person name="Choi B.J."/>
            <person name="Bayburt H."/>
            <person name="Jeon C.O."/>
        </authorList>
    </citation>
    <scope>NUCLEOTIDE SEQUENCE [LARGE SCALE GENOMIC DNA]</scope>
    <source>
        <strain evidence="6 7">G2-5</strain>
    </source>
</reference>
<dbReference type="RefSeq" id="WP_282211502.1">
    <property type="nucleotide sequence ID" value="NZ_CP118247.1"/>
</dbReference>
<dbReference type="Pfam" id="PF04191">
    <property type="entry name" value="PEMT"/>
    <property type="match status" value="1"/>
</dbReference>
<name>A0ABY7YX83_9HYPH</name>
<evidence type="ECO:0000313" key="6">
    <source>
        <dbReference type="EMBL" id="WDR05988.1"/>
    </source>
</evidence>
<protein>
    <submittedName>
        <fullName evidence="6">Isoprenylcysteine carboxylmethyltransferase family protein</fullName>
    </submittedName>
</protein>
<comment type="subcellular location">
    <subcellularLocation>
        <location evidence="1">Endomembrane system</location>
        <topology evidence="1">Multi-pass membrane protein</topology>
    </subcellularLocation>
</comment>
<keyword evidence="3 5" id="KW-1133">Transmembrane helix</keyword>
<evidence type="ECO:0000256" key="3">
    <source>
        <dbReference type="ARBA" id="ARBA00022989"/>
    </source>
</evidence>
<dbReference type="PANTHER" id="PTHR12714:SF9">
    <property type="entry name" value="PROTEIN-S-ISOPRENYLCYSTEINE O-METHYLTRANSFERASE"/>
    <property type="match status" value="1"/>
</dbReference>
<feature type="transmembrane region" description="Helical" evidence="5">
    <location>
        <begin position="88"/>
        <end position="119"/>
    </location>
</feature>
<evidence type="ECO:0000256" key="2">
    <source>
        <dbReference type="ARBA" id="ARBA00022692"/>
    </source>
</evidence>
<feature type="transmembrane region" description="Helical" evidence="5">
    <location>
        <begin position="38"/>
        <end position="60"/>
    </location>
</feature>
<keyword evidence="7" id="KW-1185">Reference proteome</keyword>
<proteinExistence type="predicted"/>
<evidence type="ECO:0000256" key="4">
    <source>
        <dbReference type="ARBA" id="ARBA00023136"/>
    </source>
</evidence>
<dbReference type="PANTHER" id="PTHR12714">
    <property type="entry name" value="PROTEIN-S ISOPRENYLCYSTEINE O-METHYLTRANSFERASE"/>
    <property type="match status" value="1"/>
</dbReference>
<evidence type="ECO:0000313" key="7">
    <source>
        <dbReference type="Proteomes" id="UP001222118"/>
    </source>
</evidence>
<keyword evidence="4 5" id="KW-0472">Membrane</keyword>
<evidence type="ECO:0000256" key="5">
    <source>
        <dbReference type="SAM" id="Phobius"/>
    </source>
</evidence>